<sequence length="327" mass="34828">MIGYYVHHHGRGHLMRAQSISAHLAEPVTFLSSLPRPAGLRADDAWVQLPSDVPAEACRAHDVTANGRLHWVPLHDEGLRRRSAMLLGVLAAARARHLVVDVSVEIAVLARLAGIPVTVIAMPGERSDPVHRLAFDVAENIVGCWPQEVYDPDWLTVHASRTHFVGAISRFDGRASIGDSPNRPATGLMLCGAGGSAFPADALEQLRRAVPQITWRAVGGAAAWVDDPWSLLASADIVVTHAGQNAIADVATAGVPAVVIAQPRPFGEQRAMCEALDWAGVAVTSAKWPAPECWPALLDKAIAHGGKQWRRMRTAGAAARAAAVIAQ</sequence>
<dbReference type="Proteomes" id="UP001236585">
    <property type="component" value="Chromosome"/>
</dbReference>
<dbReference type="SUPFAM" id="SSF53756">
    <property type="entry name" value="UDP-Glycosyltransferase/glycogen phosphorylase"/>
    <property type="match status" value="1"/>
</dbReference>
<dbReference type="InterPro" id="IPR007235">
    <property type="entry name" value="Glyco_trans_28_C"/>
</dbReference>
<evidence type="ECO:0000313" key="2">
    <source>
        <dbReference type="EMBL" id="WIM88887.1"/>
    </source>
</evidence>
<name>A0ABY8W1L6_9MYCO</name>
<accession>A0ABY8W1L6</accession>
<dbReference type="RefSeq" id="WP_285189339.1">
    <property type="nucleotide sequence ID" value="NZ_CP126981.1"/>
</dbReference>
<evidence type="ECO:0000313" key="3">
    <source>
        <dbReference type="Proteomes" id="UP001236585"/>
    </source>
</evidence>
<organism evidence="2 3">
    <name type="scientific">Candidatus Mycobacterium wuenschmannii</name>
    <dbReference type="NCBI Taxonomy" id="3027808"/>
    <lineage>
        <taxon>Bacteria</taxon>
        <taxon>Bacillati</taxon>
        <taxon>Actinomycetota</taxon>
        <taxon>Actinomycetes</taxon>
        <taxon>Mycobacteriales</taxon>
        <taxon>Mycobacteriaceae</taxon>
        <taxon>Mycobacterium</taxon>
    </lineage>
</organism>
<keyword evidence="3" id="KW-1185">Reference proteome</keyword>
<dbReference type="Pfam" id="PF04101">
    <property type="entry name" value="Glyco_tran_28_C"/>
    <property type="match status" value="1"/>
</dbReference>
<dbReference type="Gene3D" id="3.40.50.2000">
    <property type="entry name" value="Glycogen Phosphorylase B"/>
    <property type="match status" value="1"/>
</dbReference>
<gene>
    <name evidence="2" type="ORF">PT015_05255</name>
</gene>
<proteinExistence type="predicted"/>
<feature type="domain" description="Glycosyl transferase family 28 C-terminal" evidence="1">
    <location>
        <begin position="230"/>
        <end position="270"/>
    </location>
</feature>
<evidence type="ECO:0000259" key="1">
    <source>
        <dbReference type="Pfam" id="PF04101"/>
    </source>
</evidence>
<dbReference type="EMBL" id="CP126981">
    <property type="protein sequence ID" value="WIM88887.1"/>
    <property type="molecule type" value="Genomic_DNA"/>
</dbReference>
<protein>
    <submittedName>
        <fullName evidence="2">Glycosyltransferase</fullName>
    </submittedName>
</protein>
<reference evidence="2 3" key="1">
    <citation type="journal article" date="2023" name="Microbiol. Resour. Announc.">
        <title>Complete Genome Sequence of Mycobacterium wuenschmanii, a novel Nontuberculous Mycobacterium Isolated from a captive population of Amazon Milk Frogs.</title>
        <authorList>
            <person name="Hicks J."/>
            <person name="Zeineldin M."/>
            <person name="Ward H."/>
            <person name="Wuenschmann A."/>
            <person name="Camp P."/>
            <person name="Farrell D."/>
            <person name="Lehman K."/>
            <person name="Thacker T."/>
            <person name="Cuthbert E."/>
        </authorList>
    </citation>
    <scope>NUCLEOTIDE SEQUENCE [LARGE SCALE GENOMIC DNA]</scope>
    <source>
        <strain evidence="2 3">Wuenschmanii</strain>
    </source>
</reference>